<evidence type="ECO:0000313" key="2">
    <source>
        <dbReference type="EMBL" id="AIQ13812.1"/>
    </source>
</evidence>
<keyword evidence="3" id="KW-1185">Reference proteome</keyword>
<dbReference type="OrthoDB" id="1777254at2"/>
<feature type="transmembrane region" description="Helical" evidence="1">
    <location>
        <begin position="201"/>
        <end position="223"/>
    </location>
</feature>
<dbReference type="KEGG" id="pdu:PDUR_19250"/>
<feature type="transmembrane region" description="Helical" evidence="1">
    <location>
        <begin position="143"/>
        <end position="166"/>
    </location>
</feature>
<dbReference type="EMBL" id="CP009288">
    <property type="protein sequence ID" value="AIQ13812.1"/>
    <property type="molecule type" value="Genomic_DNA"/>
</dbReference>
<feature type="transmembrane region" description="Helical" evidence="1">
    <location>
        <begin position="243"/>
        <end position="262"/>
    </location>
</feature>
<dbReference type="STRING" id="44251.PDUR_19250"/>
<keyword evidence="1" id="KW-0472">Membrane</keyword>
<feature type="transmembrane region" description="Helical" evidence="1">
    <location>
        <begin position="50"/>
        <end position="67"/>
    </location>
</feature>
<proteinExistence type="predicted"/>
<dbReference type="AlphaFoldDB" id="A0A089HRU8"/>
<evidence type="ECO:0000313" key="3">
    <source>
        <dbReference type="Proteomes" id="UP000029409"/>
    </source>
</evidence>
<dbReference type="Pfam" id="PF19597">
    <property type="entry name" value="TrbL_4"/>
    <property type="match status" value="1"/>
</dbReference>
<dbReference type="eggNOG" id="ENOG502Z87E">
    <property type="taxonomic scope" value="Bacteria"/>
</dbReference>
<keyword evidence="1" id="KW-1133">Transmembrane helix</keyword>
<keyword evidence="1" id="KW-0812">Transmembrane</keyword>
<gene>
    <name evidence="2" type="ORF">PDUR_19250</name>
</gene>
<protein>
    <submittedName>
        <fullName evidence="2">Membrane protein</fullName>
    </submittedName>
</protein>
<name>A0A089HRU8_PAEDU</name>
<reference evidence="2 3" key="1">
    <citation type="submission" date="2014-08" db="EMBL/GenBank/DDBJ databases">
        <title>Comparative genomics of the Paenibacillus odorifer group.</title>
        <authorList>
            <person name="den Bakker H.C."/>
            <person name="Tsai Y.-C."/>
            <person name="Martin N."/>
            <person name="Korlach J."/>
            <person name="Wiedmann M."/>
        </authorList>
    </citation>
    <scope>NUCLEOTIDE SEQUENCE [LARGE SCALE GENOMIC DNA]</scope>
    <source>
        <strain evidence="2 3">DSM 1735</strain>
    </source>
</reference>
<evidence type="ECO:0000256" key="1">
    <source>
        <dbReference type="SAM" id="Phobius"/>
    </source>
</evidence>
<accession>A0A089HRU8</accession>
<sequence>MEKILLLLIIALLNGSLVYLDNLLQEIIPISLYAEKYMTLTTGANLLEDLYNIIFTFGVAWMILKFLKKGFEIYVLWTDGDPDEEPLFLLTNFFRALAVAVCFPTIYTWLGSIVEDLTDQLLTVIGQSTRYNWQTWVNALESAGLVTAVFGLIFVVCFFILYFQFLMRGLEMFILRVGIPLACAGLLDNDRGVFRAYSQKFLQSMLAVVIQIALAKLGVGLMLQNHVFWGMACMMLAIKTPRFLSDFVLTTGGGGGVVNNVYHSVKLVGMARKLTKAG</sequence>
<organism evidence="2 3">
    <name type="scientific">Paenibacillus durus</name>
    <name type="common">Paenibacillus azotofixans</name>
    <dbReference type="NCBI Taxonomy" id="44251"/>
    <lineage>
        <taxon>Bacteria</taxon>
        <taxon>Bacillati</taxon>
        <taxon>Bacillota</taxon>
        <taxon>Bacilli</taxon>
        <taxon>Bacillales</taxon>
        <taxon>Paenibacillaceae</taxon>
        <taxon>Paenibacillus</taxon>
    </lineage>
</organism>
<feature type="transmembrane region" description="Helical" evidence="1">
    <location>
        <begin position="87"/>
        <end position="110"/>
    </location>
</feature>
<dbReference type="RefSeq" id="WP_042207606.1">
    <property type="nucleotide sequence ID" value="NZ_CP009288.1"/>
</dbReference>
<dbReference type="InterPro" id="IPR046084">
    <property type="entry name" value="TrbL_4"/>
</dbReference>
<dbReference type="Proteomes" id="UP000029409">
    <property type="component" value="Chromosome"/>
</dbReference>